<dbReference type="Proteomes" id="UP000789366">
    <property type="component" value="Unassembled WGS sequence"/>
</dbReference>
<protein>
    <submittedName>
        <fullName evidence="1">1656_t:CDS:1</fullName>
    </submittedName>
</protein>
<gene>
    <name evidence="1" type="ORF">SPELUC_LOCUS17309</name>
</gene>
<name>A0ACA9RFK5_9GLOM</name>
<dbReference type="EMBL" id="CAJVPW010070027">
    <property type="protein sequence ID" value="CAG8791913.1"/>
    <property type="molecule type" value="Genomic_DNA"/>
</dbReference>
<evidence type="ECO:0000313" key="2">
    <source>
        <dbReference type="Proteomes" id="UP000789366"/>
    </source>
</evidence>
<feature type="non-terminal residue" evidence="1">
    <location>
        <position position="1"/>
    </location>
</feature>
<proteinExistence type="predicted"/>
<reference evidence="1" key="1">
    <citation type="submission" date="2021-06" db="EMBL/GenBank/DDBJ databases">
        <authorList>
            <person name="Kallberg Y."/>
            <person name="Tangrot J."/>
            <person name="Rosling A."/>
        </authorList>
    </citation>
    <scope>NUCLEOTIDE SEQUENCE</scope>
    <source>
        <strain evidence="1">28 12/20/2015</strain>
    </source>
</reference>
<keyword evidence="2" id="KW-1185">Reference proteome</keyword>
<sequence>EASEKIQNAEMGEEEFQEFKLLAEFYQEIANEVRRKKPHWLKEEMEQETHTLGKRCLPNTLERKKQVRRSAK</sequence>
<feature type="non-terminal residue" evidence="1">
    <location>
        <position position="72"/>
    </location>
</feature>
<comment type="caution">
    <text evidence="1">The sequence shown here is derived from an EMBL/GenBank/DDBJ whole genome shotgun (WGS) entry which is preliminary data.</text>
</comment>
<organism evidence="1 2">
    <name type="scientific">Cetraspora pellucida</name>
    <dbReference type="NCBI Taxonomy" id="1433469"/>
    <lineage>
        <taxon>Eukaryota</taxon>
        <taxon>Fungi</taxon>
        <taxon>Fungi incertae sedis</taxon>
        <taxon>Mucoromycota</taxon>
        <taxon>Glomeromycotina</taxon>
        <taxon>Glomeromycetes</taxon>
        <taxon>Diversisporales</taxon>
        <taxon>Gigasporaceae</taxon>
        <taxon>Cetraspora</taxon>
    </lineage>
</organism>
<evidence type="ECO:0000313" key="1">
    <source>
        <dbReference type="EMBL" id="CAG8791913.1"/>
    </source>
</evidence>
<accession>A0ACA9RFK5</accession>